<feature type="non-terminal residue" evidence="2">
    <location>
        <position position="131"/>
    </location>
</feature>
<feature type="non-terminal residue" evidence="2">
    <location>
        <position position="1"/>
    </location>
</feature>
<organism evidence="2 3">
    <name type="scientific">Astrephomene gubernaculifera</name>
    <dbReference type="NCBI Taxonomy" id="47775"/>
    <lineage>
        <taxon>Eukaryota</taxon>
        <taxon>Viridiplantae</taxon>
        <taxon>Chlorophyta</taxon>
        <taxon>core chlorophytes</taxon>
        <taxon>Chlorophyceae</taxon>
        <taxon>CS clade</taxon>
        <taxon>Chlamydomonadales</taxon>
        <taxon>Astrephomenaceae</taxon>
        <taxon>Astrephomene</taxon>
    </lineage>
</organism>
<name>A0AAD3HLE8_9CHLO</name>
<dbReference type="AlphaFoldDB" id="A0AAD3HLE8"/>
<comment type="caution">
    <text evidence="2">The sequence shown here is derived from an EMBL/GenBank/DDBJ whole genome shotgun (WGS) entry which is preliminary data.</text>
</comment>
<feature type="region of interest" description="Disordered" evidence="1">
    <location>
        <begin position="82"/>
        <end position="131"/>
    </location>
</feature>
<evidence type="ECO:0000256" key="1">
    <source>
        <dbReference type="SAM" id="MobiDB-lite"/>
    </source>
</evidence>
<dbReference type="EMBL" id="BMAR01000009">
    <property type="protein sequence ID" value="GFR45048.1"/>
    <property type="molecule type" value="Genomic_DNA"/>
</dbReference>
<dbReference type="Gene3D" id="3.30.70.1230">
    <property type="entry name" value="Nucleotide cyclase"/>
    <property type="match status" value="1"/>
</dbReference>
<gene>
    <name evidence="2" type="ORF">Agub_g6419</name>
</gene>
<proteinExistence type="predicted"/>
<accession>A0AAD3HLE8</accession>
<keyword evidence="3" id="KW-1185">Reference proteome</keyword>
<evidence type="ECO:0000313" key="2">
    <source>
        <dbReference type="EMBL" id="GFR45048.1"/>
    </source>
</evidence>
<dbReference type="InterPro" id="IPR029787">
    <property type="entry name" value="Nucleotide_cyclase"/>
</dbReference>
<dbReference type="Proteomes" id="UP001054857">
    <property type="component" value="Unassembled WGS sequence"/>
</dbReference>
<reference evidence="2 3" key="1">
    <citation type="journal article" date="2021" name="Sci. Rep.">
        <title>Genome sequencing of the multicellular alga Astrephomene provides insights into convergent evolution of germ-soma differentiation.</title>
        <authorList>
            <person name="Yamashita S."/>
            <person name="Yamamoto K."/>
            <person name="Matsuzaki R."/>
            <person name="Suzuki S."/>
            <person name="Yamaguchi H."/>
            <person name="Hirooka S."/>
            <person name="Minakuchi Y."/>
            <person name="Miyagishima S."/>
            <person name="Kawachi M."/>
            <person name="Toyoda A."/>
            <person name="Nozaki H."/>
        </authorList>
    </citation>
    <scope>NUCLEOTIDE SEQUENCE [LARGE SCALE GENOMIC DNA]</scope>
    <source>
        <strain evidence="2 3">NIES-4017</strain>
    </source>
</reference>
<protein>
    <submittedName>
        <fullName evidence="2">Uncharacterized protein</fullName>
    </submittedName>
</protein>
<sequence>VGICSGLVEGRDVVYRKDLGRRMAYSGRCMRLTKLISDAALGGMVLLGASTVERLQPLPRKDLQGLLVWHKGRFELDNMPAGGGIDSAAEDNGSVLPLYKPRPSLQQRPSFQLPHHQKDLPAAARGVGPQD</sequence>
<evidence type="ECO:0000313" key="3">
    <source>
        <dbReference type="Proteomes" id="UP001054857"/>
    </source>
</evidence>